<evidence type="ECO:0000313" key="3">
    <source>
        <dbReference type="Proteomes" id="UP001519342"/>
    </source>
</evidence>
<comment type="caution">
    <text evidence="2">The sequence shown here is derived from an EMBL/GenBank/DDBJ whole genome shotgun (WGS) entry which is preliminary data.</text>
</comment>
<sequence length="100" mass="11148">MAFRILLYFALLAVGWVLSNKGFIHEKLIAKISSIQTIFLFLLIFVMGIRLGMNEQVVSSIGQIGFKSVVFTLLTAGFSVVFVFLVRKKFITDENITGGN</sequence>
<evidence type="ECO:0000256" key="1">
    <source>
        <dbReference type="SAM" id="Phobius"/>
    </source>
</evidence>
<evidence type="ECO:0000313" key="2">
    <source>
        <dbReference type="EMBL" id="MBP1926598.1"/>
    </source>
</evidence>
<accession>A0ABS4GFY4</accession>
<name>A0ABS4GFY4_9FIRM</name>
<keyword evidence="1" id="KW-0812">Transmembrane</keyword>
<proteinExistence type="predicted"/>
<dbReference type="RefSeq" id="WP_209512325.1">
    <property type="nucleotide sequence ID" value="NZ_JAGGKS010000007.1"/>
</dbReference>
<protein>
    <submittedName>
        <fullName evidence="2">Uncharacterized membrane protein YbjE (DUF340 family)</fullName>
    </submittedName>
</protein>
<dbReference type="Pfam" id="PF03956">
    <property type="entry name" value="Lys_export"/>
    <property type="match status" value="1"/>
</dbReference>
<organism evidence="2 3">
    <name type="scientific">Sedimentibacter acidaminivorans</name>
    <dbReference type="NCBI Taxonomy" id="913099"/>
    <lineage>
        <taxon>Bacteria</taxon>
        <taxon>Bacillati</taxon>
        <taxon>Bacillota</taxon>
        <taxon>Tissierellia</taxon>
        <taxon>Sedimentibacter</taxon>
    </lineage>
</organism>
<dbReference type="Proteomes" id="UP001519342">
    <property type="component" value="Unassembled WGS sequence"/>
</dbReference>
<gene>
    <name evidence="2" type="ORF">J2Z76_002467</name>
</gene>
<keyword evidence="3" id="KW-1185">Reference proteome</keyword>
<keyword evidence="1" id="KW-0472">Membrane</keyword>
<feature type="transmembrane region" description="Helical" evidence="1">
    <location>
        <begin position="64"/>
        <end position="86"/>
    </location>
</feature>
<keyword evidence="1" id="KW-1133">Transmembrane helix</keyword>
<dbReference type="InterPro" id="IPR005642">
    <property type="entry name" value="LysO"/>
</dbReference>
<dbReference type="EMBL" id="JAGGKS010000007">
    <property type="protein sequence ID" value="MBP1926598.1"/>
    <property type="molecule type" value="Genomic_DNA"/>
</dbReference>
<feature type="transmembrane region" description="Helical" evidence="1">
    <location>
        <begin position="29"/>
        <end position="52"/>
    </location>
</feature>
<reference evidence="2 3" key="1">
    <citation type="submission" date="2021-03" db="EMBL/GenBank/DDBJ databases">
        <title>Genomic Encyclopedia of Type Strains, Phase IV (KMG-IV): sequencing the most valuable type-strain genomes for metagenomic binning, comparative biology and taxonomic classification.</title>
        <authorList>
            <person name="Goeker M."/>
        </authorList>
    </citation>
    <scope>NUCLEOTIDE SEQUENCE [LARGE SCALE GENOMIC DNA]</scope>
    <source>
        <strain evidence="2 3">DSM 24004</strain>
    </source>
</reference>